<dbReference type="EMBL" id="CP000141">
    <property type="protein sequence ID" value="ABB13709.1"/>
    <property type="molecule type" value="Genomic_DNA"/>
</dbReference>
<reference evidence="1 2" key="1">
    <citation type="journal article" date="2005" name="PLoS Genet.">
        <title>Life in hot carbon monoxide: the complete genome sequence of Carboxydothermus hydrogenoformans Z-2901.</title>
        <authorList>
            <person name="Wu M."/>
            <person name="Ren Q."/>
            <person name="Durkin A.S."/>
            <person name="Daugherty S.C."/>
            <person name="Brinkac L.M."/>
            <person name="Dodson R.J."/>
            <person name="Madupu R."/>
            <person name="Sullivan S.A."/>
            <person name="Kolonay J.F."/>
            <person name="Haft D.H."/>
            <person name="Nelson W.C."/>
            <person name="Tallon L.J."/>
            <person name="Jones K.M."/>
            <person name="Ulrich L.E."/>
            <person name="Gonzalez J.M."/>
            <person name="Zhulin I.B."/>
            <person name="Robb F.T."/>
            <person name="Eisen J.A."/>
        </authorList>
    </citation>
    <scope>NUCLEOTIDE SEQUENCE [LARGE SCALE GENOMIC DNA]</scope>
    <source>
        <strain evidence="2">ATCC BAA-161 / DSM 6008 / Z-2901</strain>
    </source>
</reference>
<evidence type="ECO:0000313" key="2">
    <source>
        <dbReference type="Proteomes" id="UP000002706"/>
    </source>
</evidence>
<accession>Q3AEX4</accession>
<proteinExistence type="predicted"/>
<dbReference type="STRING" id="246194.CHY_0449"/>
<dbReference type="InParanoid" id="Q3AEX4"/>
<keyword evidence="2" id="KW-1185">Reference proteome</keyword>
<gene>
    <name evidence="1" type="ordered locus">CHY_0449</name>
</gene>
<dbReference type="KEGG" id="chy:CHY_0449"/>
<dbReference type="HOGENOM" id="CLU_3326143_0_0_9"/>
<sequence length="38" mass="4335">MGFQQLTFFNACFSLKNTVNASPAYIQKILKIVLTKQQ</sequence>
<organism evidence="1 2">
    <name type="scientific">Carboxydothermus hydrogenoformans (strain ATCC BAA-161 / DSM 6008 / Z-2901)</name>
    <dbReference type="NCBI Taxonomy" id="246194"/>
    <lineage>
        <taxon>Bacteria</taxon>
        <taxon>Bacillati</taxon>
        <taxon>Bacillota</taxon>
        <taxon>Clostridia</taxon>
        <taxon>Thermoanaerobacterales</taxon>
        <taxon>Thermoanaerobacteraceae</taxon>
        <taxon>Carboxydothermus</taxon>
    </lineage>
</organism>
<name>Q3AEX4_CARHZ</name>
<dbReference type="Proteomes" id="UP000002706">
    <property type="component" value="Chromosome"/>
</dbReference>
<evidence type="ECO:0000313" key="1">
    <source>
        <dbReference type="EMBL" id="ABB13709.1"/>
    </source>
</evidence>
<protein>
    <submittedName>
        <fullName evidence="1">Uncharacterized protein</fullName>
    </submittedName>
</protein>
<dbReference type="AlphaFoldDB" id="Q3AEX4"/>